<keyword evidence="1" id="KW-0812">Transmembrane</keyword>
<keyword evidence="3" id="KW-1185">Reference proteome</keyword>
<gene>
    <name evidence="2" type="ORF">C8F04DRAFT_1086893</name>
</gene>
<evidence type="ECO:0000313" key="3">
    <source>
        <dbReference type="Proteomes" id="UP001218188"/>
    </source>
</evidence>
<name>A0AAD6X880_9AGAR</name>
<dbReference type="AlphaFoldDB" id="A0AAD6X880"/>
<protein>
    <submittedName>
        <fullName evidence="2">Uncharacterized protein</fullName>
    </submittedName>
</protein>
<sequence>MYRVAEGYATLNAGSHQLQVQLGELGAQVEKRRRQARLRPIYIAPFSTAVCTVGEGRVGACVWWRGEGRLDSVSLMMWCGLYMSRSAVMLHGRRNIRRRRMYLLGLL</sequence>
<evidence type="ECO:0000313" key="2">
    <source>
        <dbReference type="EMBL" id="KAJ7039035.1"/>
    </source>
</evidence>
<feature type="transmembrane region" description="Helical" evidence="1">
    <location>
        <begin position="72"/>
        <end position="92"/>
    </location>
</feature>
<keyword evidence="1" id="KW-1133">Transmembrane helix</keyword>
<organism evidence="2 3">
    <name type="scientific">Mycena alexandri</name>
    <dbReference type="NCBI Taxonomy" id="1745969"/>
    <lineage>
        <taxon>Eukaryota</taxon>
        <taxon>Fungi</taxon>
        <taxon>Dikarya</taxon>
        <taxon>Basidiomycota</taxon>
        <taxon>Agaricomycotina</taxon>
        <taxon>Agaricomycetes</taxon>
        <taxon>Agaricomycetidae</taxon>
        <taxon>Agaricales</taxon>
        <taxon>Marasmiineae</taxon>
        <taxon>Mycenaceae</taxon>
        <taxon>Mycena</taxon>
    </lineage>
</organism>
<reference evidence="2" key="1">
    <citation type="submission" date="2023-03" db="EMBL/GenBank/DDBJ databases">
        <title>Massive genome expansion in bonnet fungi (Mycena s.s.) driven by repeated elements and novel gene families across ecological guilds.</title>
        <authorList>
            <consortium name="Lawrence Berkeley National Laboratory"/>
            <person name="Harder C.B."/>
            <person name="Miyauchi S."/>
            <person name="Viragh M."/>
            <person name="Kuo A."/>
            <person name="Thoen E."/>
            <person name="Andreopoulos B."/>
            <person name="Lu D."/>
            <person name="Skrede I."/>
            <person name="Drula E."/>
            <person name="Henrissat B."/>
            <person name="Morin E."/>
            <person name="Kohler A."/>
            <person name="Barry K."/>
            <person name="LaButti K."/>
            <person name="Morin E."/>
            <person name="Salamov A."/>
            <person name="Lipzen A."/>
            <person name="Mereny Z."/>
            <person name="Hegedus B."/>
            <person name="Baldrian P."/>
            <person name="Stursova M."/>
            <person name="Weitz H."/>
            <person name="Taylor A."/>
            <person name="Grigoriev I.V."/>
            <person name="Nagy L.G."/>
            <person name="Martin F."/>
            <person name="Kauserud H."/>
        </authorList>
    </citation>
    <scope>NUCLEOTIDE SEQUENCE</scope>
    <source>
        <strain evidence="2">CBHHK200</strain>
    </source>
</reference>
<dbReference type="Proteomes" id="UP001218188">
    <property type="component" value="Unassembled WGS sequence"/>
</dbReference>
<proteinExistence type="predicted"/>
<dbReference type="EMBL" id="JARJCM010000028">
    <property type="protein sequence ID" value="KAJ7039035.1"/>
    <property type="molecule type" value="Genomic_DNA"/>
</dbReference>
<accession>A0AAD6X880</accession>
<keyword evidence="1" id="KW-0472">Membrane</keyword>
<evidence type="ECO:0000256" key="1">
    <source>
        <dbReference type="SAM" id="Phobius"/>
    </source>
</evidence>
<feature type="transmembrane region" description="Helical" evidence="1">
    <location>
        <begin position="41"/>
        <end position="66"/>
    </location>
</feature>
<comment type="caution">
    <text evidence="2">The sequence shown here is derived from an EMBL/GenBank/DDBJ whole genome shotgun (WGS) entry which is preliminary data.</text>
</comment>